<dbReference type="PROSITE" id="PS00019">
    <property type="entry name" value="ACTININ_1"/>
    <property type="match status" value="1"/>
</dbReference>
<dbReference type="InterPro" id="IPR044801">
    <property type="entry name" value="Filamin"/>
</dbReference>
<organism evidence="5 6">
    <name type="scientific">Triplophysa tibetana</name>
    <dbReference type="NCBI Taxonomy" id="1572043"/>
    <lineage>
        <taxon>Eukaryota</taxon>
        <taxon>Metazoa</taxon>
        <taxon>Chordata</taxon>
        <taxon>Craniata</taxon>
        <taxon>Vertebrata</taxon>
        <taxon>Euteleostomi</taxon>
        <taxon>Actinopterygii</taxon>
        <taxon>Neopterygii</taxon>
        <taxon>Teleostei</taxon>
        <taxon>Ostariophysi</taxon>
        <taxon>Cypriniformes</taxon>
        <taxon>Nemacheilidae</taxon>
        <taxon>Triplophysa</taxon>
    </lineage>
</organism>
<dbReference type="FunFam" id="1.10.418.10:FF:000006">
    <property type="entry name" value="Filamin-B isoform A"/>
    <property type="match status" value="1"/>
</dbReference>
<evidence type="ECO:0000313" key="6">
    <source>
        <dbReference type="Proteomes" id="UP000324632"/>
    </source>
</evidence>
<dbReference type="SMART" id="SM00033">
    <property type="entry name" value="CH"/>
    <property type="match status" value="1"/>
</dbReference>
<feature type="domain" description="Calponin-homology (CH)" evidence="4">
    <location>
        <begin position="45"/>
        <end position="154"/>
    </location>
</feature>
<dbReference type="EMBL" id="SOYY01000005">
    <property type="protein sequence ID" value="KAA0720867.1"/>
    <property type="molecule type" value="Genomic_DNA"/>
</dbReference>
<evidence type="ECO:0000259" key="4">
    <source>
        <dbReference type="PROSITE" id="PS50021"/>
    </source>
</evidence>
<dbReference type="AlphaFoldDB" id="A0A5A9PJH7"/>
<comment type="caution">
    <text evidence="5">The sequence shown here is derived from an EMBL/GenBank/DDBJ whole genome shotgun (WGS) entry which is preliminary data.</text>
</comment>
<accession>A0A5A9PJH7</accession>
<proteinExistence type="predicted"/>
<feature type="region of interest" description="Disordered" evidence="3">
    <location>
        <begin position="1"/>
        <end position="27"/>
    </location>
</feature>
<feature type="compositionally biased region" description="Low complexity" evidence="3">
    <location>
        <begin position="7"/>
        <end position="18"/>
    </location>
</feature>
<dbReference type="Gene3D" id="1.10.418.10">
    <property type="entry name" value="Calponin-like domain"/>
    <property type="match status" value="1"/>
</dbReference>
<keyword evidence="6" id="KW-1185">Reference proteome</keyword>
<dbReference type="PANTHER" id="PTHR38537:SF12">
    <property type="entry name" value="FILAMIN-C"/>
    <property type="match status" value="1"/>
</dbReference>
<sequence>MMSNNTYYDQQLPPQYYQGTDNGEDLDEEMPATEKDLAEDAPWKKIQQNTFTRWCNEHLKCLNKKINDLQKDLSDGLKLIGLLEVLSQKKMYRKYHSRPNFRQMKLENVSVALEFLEREHIKLVSIVHMQGNKTSVRHKVAVLSVRLSLVMRRIFPEGHLTLITPPLLFVFNCYHVSEARQLSGMFEHGQRTPPTHTHTHYTHSPQRSDMDCRGPFWNLI</sequence>
<evidence type="ECO:0000313" key="5">
    <source>
        <dbReference type="EMBL" id="KAA0720867.1"/>
    </source>
</evidence>
<name>A0A5A9PJH7_9TELE</name>
<dbReference type="PANTHER" id="PTHR38537">
    <property type="entry name" value="JITTERBUG, ISOFORM N"/>
    <property type="match status" value="1"/>
</dbReference>
<evidence type="ECO:0000256" key="1">
    <source>
        <dbReference type="ARBA" id="ARBA00022737"/>
    </source>
</evidence>
<dbReference type="Proteomes" id="UP000324632">
    <property type="component" value="Chromosome 5"/>
</dbReference>
<dbReference type="InterPro" id="IPR001715">
    <property type="entry name" value="CH_dom"/>
</dbReference>
<keyword evidence="2" id="KW-0009">Actin-binding</keyword>
<dbReference type="PROSITE" id="PS50021">
    <property type="entry name" value="CH"/>
    <property type="match status" value="1"/>
</dbReference>
<evidence type="ECO:0000256" key="3">
    <source>
        <dbReference type="SAM" id="MobiDB-lite"/>
    </source>
</evidence>
<protein>
    <submittedName>
        <fullName evidence="5">Filamin-C</fullName>
    </submittedName>
</protein>
<evidence type="ECO:0000256" key="2">
    <source>
        <dbReference type="ARBA" id="ARBA00023203"/>
    </source>
</evidence>
<dbReference type="GO" id="GO:0030036">
    <property type="term" value="P:actin cytoskeleton organization"/>
    <property type="evidence" value="ECO:0007669"/>
    <property type="project" value="InterPro"/>
</dbReference>
<dbReference type="Pfam" id="PF00307">
    <property type="entry name" value="CH"/>
    <property type="match status" value="1"/>
</dbReference>
<dbReference type="GO" id="GO:0051015">
    <property type="term" value="F:actin filament binding"/>
    <property type="evidence" value="ECO:0007669"/>
    <property type="project" value="InterPro"/>
</dbReference>
<dbReference type="InterPro" id="IPR001589">
    <property type="entry name" value="Actinin_actin-bd_CS"/>
</dbReference>
<reference evidence="5 6" key="1">
    <citation type="journal article" date="2019" name="Mol. Ecol. Resour.">
        <title>Chromosome-level genome assembly of Triplophysa tibetana, a fish adapted to the harsh high-altitude environment of the Tibetan Plateau.</title>
        <authorList>
            <person name="Yang X."/>
            <person name="Liu H."/>
            <person name="Ma Z."/>
            <person name="Zou Y."/>
            <person name="Zou M."/>
            <person name="Mao Y."/>
            <person name="Li X."/>
            <person name="Wang H."/>
            <person name="Chen T."/>
            <person name="Wang W."/>
            <person name="Yang R."/>
        </authorList>
    </citation>
    <scope>NUCLEOTIDE SEQUENCE [LARGE SCALE GENOMIC DNA]</scope>
    <source>
        <strain evidence="5">TTIB1903HZAU</strain>
        <tissue evidence="5">Muscle</tissue>
    </source>
</reference>
<dbReference type="InterPro" id="IPR036872">
    <property type="entry name" value="CH_dom_sf"/>
</dbReference>
<gene>
    <name evidence="5" type="ORF">E1301_Tti019308</name>
</gene>
<dbReference type="SUPFAM" id="SSF47576">
    <property type="entry name" value="Calponin-homology domain, CH-domain"/>
    <property type="match status" value="1"/>
</dbReference>
<keyword evidence="1" id="KW-0677">Repeat</keyword>